<evidence type="ECO:0000256" key="1">
    <source>
        <dbReference type="SAM" id="Coils"/>
    </source>
</evidence>
<protein>
    <recommendedName>
        <fullName evidence="4">Lipoprotein</fullName>
    </recommendedName>
</protein>
<sequence length="175" mass="20084">MMKLEKWWICLSLGFVLSCGSERVIMANGAVYDVKGTTIMQDGKDVTASLSEEETAEIKSTLKSYKADEEAVKKRLKEIKTREKELKKVEAQALAKREALEAEQEAIEQKAKEQEKARDAFLKAKKRFQNKKERFEKLKEKGKLSPKKTTKWEAKLEALSEDVKSTKEKLNNLNQ</sequence>
<gene>
    <name evidence="2" type="ORF">ACFQ13_15190</name>
</gene>
<reference evidence="3" key="1">
    <citation type="journal article" date="2019" name="Int. J. Syst. Evol. Microbiol.">
        <title>The Global Catalogue of Microorganisms (GCM) 10K type strain sequencing project: providing services to taxonomists for standard genome sequencing and annotation.</title>
        <authorList>
            <consortium name="The Broad Institute Genomics Platform"/>
            <consortium name="The Broad Institute Genome Sequencing Center for Infectious Disease"/>
            <person name="Wu L."/>
            <person name="Ma J."/>
        </authorList>
    </citation>
    <scope>NUCLEOTIDE SEQUENCE [LARGE SCALE GENOMIC DNA]</scope>
    <source>
        <strain evidence="3">CCUG 56098</strain>
    </source>
</reference>
<name>A0ABW3KTS9_9FLAO</name>
<dbReference type="EMBL" id="JBHTKM010000063">
    <property type="protein sequence ID" value="MFD1017272.1"/>
    <property type="molecule type" value="Genomic_DNA"/>
</dbReference>
<keyword evidence="3" id="KW-1185">Reference proteome</keyword>
<dbReference type="Proteomes" id="UP001597086">
    <property type="component" value="Unassembled WGS sequence"/>
</dbReference>
<evidence type="ECO:0000313" key="2">
    <source>
        <dbReference type="EMBL" id="MFD1017272.1"/>
    </source>
</evidence>
<comment type="caution">
    <text evidence="2">The sequence shown here is derived from an EMBL/GenBank/DDBJ whole genome shotgun (WGS) entry which is preliminary data.</text>
</comment>
<evidence type="ECO:0000313" key="3">
    <source>
        <dbReference type="Proteomes" id="UP001597086"/>
    </source>
</evidence>
<evidence type="ECO:0008006" key="4">
    <source>
        <dbReference type="Google" id="ProtNLM"/>
    </source>
</evidence>
<feature type="coiled-coil region" evidence="1">
    <location>
        <begin position="62"/>
        <end position="169"/>
    </location>
</feature>
<organism evidence="2 3">
    <name type="scientific">Winogradskyella rapida</name>
    <dbReference type="NCBI Taxonomy" id="549701"/>
    <lineage>
        <taxon>Bacteria</taxon>
        <taxon>Pseudomonadati</taxon>
        <taxon>Bacteroidota</taxon>
        <taxon>Flavobacteriia</taxon>
        <taxon>Flavobacteriales</taxon>
        <taxon>Flavobacteriaceae</taxon>
        <taxon>Winogradskyella</taxon>
    </lineage>
</organism>
<accession>A0ABW3KTS9</accession>
<dbReference type="PROSITE" id="PS51257">
    <property type="entry name" value="PROKAR_LIPOPROTEIN"/>
    <property type="match status" value="1"/>
</dbReference>
<proteinExistence type="predicted"/>
<dbReference type="RefSeq" id="WP_386118821.1">
    <property type="nucleotide sequence ID" value="NZ_JBHTKM010000063.1"/>
</dbReference>
<keyword evidence="1" id="KW-0175">Coiled coil</keyword>